<reference evidence="6" key="1">
    <citation type="submission" date="2005-09" db="EMBL/GenBank/DDBJ databases">
        <title>Complete genome sequence of Clostridium kluyveri and comparative genomics of Clostridia species.</title>
        <authorList>
            <person name="Inui M."/>
            <person name="Nonaka H."/>
            <person name="Shinoda Y."/>
            <person name="Ikenaga Y."/>
            <person name="Abe M."/>
            <person name="Naito K."/>
            <person name="Vertes A.A."/>
            <person name="Yukawa H."/>
        </authorList>
    </citation>
    <scope>NUCLEOTIDE SEQUENCE [LARGE SCALE GENOMIC DNA]</scope>
    <source>
        <strain evidence="6">NBRC 12016</strain>
    </source>
</reference>
<dbReference type="EMBL" id="AP009049">
    <property type="protein sequence ID" value="BAH08045.1"/>
    <property type="molecule type" value="Genomic_DNA"/>
</dbReference>
<sequence>MKRRRNNVYYNGKEKEMVAMGEALGMVEAKGLIGAMEAADEMLKNGDVKLLGYEKVSAGLITVKIKGDVGAVKVATQAGAEAAKRVGQLLAVHVIPAPKIDVDKIK</sequence>
<dbReference type="GO" id="GO:0031469">
    <property type="term" value="C:bacterial microcompartment"/>
    <property type="evidence" value="ECO:0007669"/>
    <property type="project" value="UniProtKB-SubCell"/>
</dbReference>
<dbReference type="InterPro" id="IPR050575">
    <property type="entry name" value="BMC_shell"/>
</dbReference>
<dbReference type="InterPro" id="IPR000249">
    <property type="entry name" value="BMC_dom"/>
</dbReference>
<protein>
    <recommendedName>
        <fullName evidence="4">BMC domain-containing protein</fullName>
    </recommendedName>
</protein>
<dbReference type="PANTHER" id="PTHR33941:SF11">
    <property type="entry name" value="BACTERIAL MICROCOMPARTMENT SHELL PROTEIN PDUJ"/>
    <property type="match status" value="1"/>
</dbReference>
<evidence type="ECO:0000256" key="3">
    <source>
        <dbReference type="PROSITE-ProRule" id="PRU01278"/>
    </source>
</evidence>
<dbReference type="Pfam" id="PF00936">
    <property type="entry name" value="BMC"/>
    <property type="match status" value="1"/>
</dbReference>
<proteinExistence type="inferred from homology"/>
<comment type="subcellular location">
    <subcellularLocation>
        <location evidence="1">Bacterial microcompartment</location>
    </subcellularLocation>
</comment>
<dbReference type="SMART" id="SM00877">
    <property type="entry name" value="BMC"/>
    <property type="match status" value="1"/>
</dbReference>
<evidence type="ECO:0000313" key="6">
    <source>
        <dbReference type="Proteomes" id="UP000007969"/>
    </source>
</evidence>
<name>B9E6C0_CLOK1</name>
<dbReference type="SUPFAM" id="SSF143414">
    <property type="entry name" value="CcmK-like"/>
    <property type="match status" value="1"/>
</dbReference>
<evidence type="ECO:0000256" key="1">
    <source>
        <dbReference type="ARBA" id="ARBA00024322"/>
    </source>
</evidence>
<evidence type="ECO:0000313" key="5">
    <source>
        <dbReference type="EMBL" id="BAH08045.1"/>
    </source>
</evidence>
<accession>B9E6C0</accession>
<dbReference type="Proteomes" id="UP000007969">
    <property type="component" value="Chromosome"/>
</dbReference>
<evidence type="ECO:0000259" key="4">
    <source>
        <dbReference type="PROSITE" id="PS51930"/>
    </source>
</evidence>
<evidence type="ECO:0000256" key="2">
    <source>
        <dbReference type="ARBA" id="ARBA00024446"/>
    </source>
</evidence>
<dbReference type="PANTHER" id="PTHR33941">
    <property type="entry name" value="PROPANEDIOL UTILIZATION PROTEIN PDUA"/>
    <property type="match status" value="1"/>
</dbReference>
<dbReference type="InterPro" id="IPR037233">
    <property type="entry name" value="CcmK-like_sf"/>
</dbReference>
<dbReference type="HOGENOM" id="CLU_064903_5_3_9"/>
<dbReference type="CDD" id="cd07045">
    <property type="entry name" value="BMC_CcmK_like"/>
    <property type="match status" value="1"/>
</dbReference>
<dbReference type="PROSITE" id="PS51930">
    <property type="entry name" value="BMC_2"/>
    <property type="match status" value="1"/>
</dbReference>
<dbReference type="Gene3D" id="3.30.70.1710">
    <property type="match status" value="1"/>
</dbReference>
<gene>
    <name evidence="5" type="ordered locus">CKR_2994</name>
</gene>
<keyword evidence="2" id="KW-1283">Bacterial microcompartment</keyword>
<dbReference type="AlphaFoldDB" id="B9E6C0"/>
<organism evidence="5 6">
    <name type="scientific">Clostridium kluyveri (strain NBRC 12016)</name>
    <dbReference type="NCBI Taxonomy" id="583346"/>
    <lineage>
        <taxon>Bacteria</taxon>
        <taxon>Bacillati</taxon>
        <taxon>Bacillota</taxon>
        <taxon>Clostridia</taxon>
        <taxon>Eubacteriales</taxon>
        <taxon>Clostridiaceae</taxon>
        <taxon>Clostridium</taxon>
    </lineage>
</organism>
<dbReference type="InterPro" id="IPR044872">
    <property type="entry name" value="CcmK/CsoS1_BMC"/>
</dbReference>
<feature type="domain" description="BMC" evidence="4">
    <location>
        <begin position="23"/>
        <end position="106"/>
    </location>
</feature>
<dbReference type="KEGG" id="ckr:CKR_2994"/>
<comment type="similarity">
    <text evidence="3">Belongs to the bacterial microcompartments protein family.</text>
</comment>